<protein>
    <recommendedName>
        <fullName evidence="1">GmrSD restriction endonucleases N-terminal domain-containing protein</fullName>
    </recommendedName>
</protein>
<evidence type="ECO:0000313" key="3">
    <source>
        <dbReference type="Proteomes" id="UP000424468"/>
    </source>
</evidence>
<reference evidence="2 3" key="1">
    <citation type="submission" date="2019-11" db="EMBL/GenBank/DDBJ databases">
        <title>Complete genome sequence of Spiroplasma tabanidicola TAUS-1 (DSM 22603).</title>
        <authorList>
            <person name="Huang C.-T."/>
            <person name="Lin Y.-C."/>
            <person name="Kuo C.-H."/>
        </authorList>
    </citation>
    <scope>NUCLEOTIDE SEQUENCE [LARGE SCALE GENOMIC DNA]</scope>
    <source>
        <strain evidence="2 3">TAUS-1</strain>
    </source>
</reference>
<name>A0A6I6CIG6_9MOLU</name>
<accession>A0A6I6CIG6</accession>
<dbReference type="KEGG" id="stab:STABA_v1c04900"/>
<dbReference type="InterPro" id="IPR004919">
    <property type="entry name" value="GmrSD_N"/>
</dbReference>
<organism evidence="2 3">
    <name type="scientific">Spiroplasma tabanidicola</name>
    <dbReference type="NCBI Taxonomy" id="324079"/>
    <lineage>
        <taxon>Bacteria</taxon>
        <taxon>Bacillati</taxon>
        <taxon>Mycoplasmatota</taxon>
        <taxon>Mollicutes</taxon>
        <taxon>Entomoplasmatales</taxon>
        <taxon>Spiroplasmataceae</taxon>
        <taxon>Spiroplasma</taxon>
    </lineage>
</organism>
<dbReference type="PANTHER" id="PTHR39639:SF1">
    <property type="entry name" value="DUF262 DOMAIN-CONTAINING PROTEIN"/>
    <property type="match status" value="1"/>
</dbReference>
<sequence>MIEREEIILQPDFQRKYVWNETNASKFIESLLLNIPIPNIFVYENNLENWEVIDGQQRLTTIYKFFNNEFNLKNLNAISELNGKTYEDFSDVIKRKFNNVILQFTILGKETSEFLKFDIFSRLNKGSTMLNAQELRNCLYKGAFKDLLKELSTYLQINYRSLLSENMRNRMLDEELILRFFYIDDLYNKNNNFNNYKNISIGMNEFMNEANKLSYDKIDELKSIFIDSIKKVAELFKEKVFKVYEKNINSNQKNWGSKINRGVFEIEMSVLRKYDSLKLLKKEKVIIEKLADIMLNDNDFSNSLKIHTNNKNSLIKRFETFEKLIKGIMESD</sequence>
<dbReference type="Proteomes" id="UP000424468">
    <property type="component" value="Chromosome"/>
</dbReference>
<proteinExistence type="predicted"/>
<dbReference type="AlphaFoldDB" id="A0A6I6CIG6"/>
<dbReference type="Pfam" id="PF03235">
    <property type="entry name" value="GmrSD_N"/>
    <property type="match status" value="1"/>
</dbReference>
<evidence type="ECO:0000313" key="2">
    <source>
        <dbReference type="EMBL" id="QGS51853.1"/>
    </source>
</evidence>
<evidence type="ECO:0000259" key="1">
    <source>
        <dbReference type="Pfam" id="PF03235"/>
    </source>
</evidence>
<gene>
    <name evidence="2" type="ORF">STABA_v1c04900</name>
</gene>
<dbReference type="PANTHER" id="PTHR39639">
    <property type="entry name" value="CHROMOSOME 16, WHOLE GENOME SHOTGUN SEQUENCE"/>
    <property type="match status" value="1"/>
</dbReference>
<dbReference type="OrthoDB" id="9798761at2"/>
<keyword evidence="3" id="KW-1185">Reference proteome</keyword>
<feature type="domain" description="GmrSD restriction endonucleases N-terminal" evidence="1">
    <location>
        <begin position="4"/>
        <end position="140"/>
    </location>
</feature>
<dbReference type="EMBL" id="CP046276">
    <property type="protein sequence ID" value="QGS51853.1"/>
    <property type="molecule type" value="Genomic_DNA"/>
</dbReference>